<dbReference type="Pfam" id="PF20152">
    <property type="entry name" value="DUF6534"/>
    <property type="match status" value="1"/>
</dbReference>
<feature type="region of interest" description="Disordered" evidence="1">
    <location>
        <begin position="310"/>
        <end position="366"/>
    </location>
</feature>
<dbReference type="AlphaFoldDB" id="A0A4R0R271"/>
<feature type="transmembrane region" description="Helical" evidence="2">
    <location>
        <begin position="142"/>
        <end position="163"/>
    </location>
</feature>
<name>A0A4R0R271_9APHY</name>
<feature type="domain" description="DUF6534" evidence="3">
    <location>
        <begin position="191"/>
        <end position="279"/>
    </location>
</feature>
<dbReference type="EMBL" id="RWJN01000503">
    <property type="protein sequence ID" value="TCD61122.1"/>
    <property type="molecule type" value="Genomic_DNA"/>
</dbReference>
<dbReference type="OrthoDB" id="3012488at2759"/>
<feature type="compositionally biased region" description="Basic and acidic residues" evidence="1">
    <location>
        <begin position="347"/>
        <end position="356"/>
    </location>
</feature>
<protein>
    <recommendedName>
        <fullName evidence="3">DUF6534 domain-containing protein</fullName>
    </recommendedName>
</protein>
<evidence type="ECO:0000313" key="4">
    <source>
        <dbReference type="EMBL" id="TCD61122.1"/>
    </source>
</evidence>
<keyword evidence="2" id="KW-0812">Transmembrane</keyword>
<gene>
    <name evidence="4" type="ORF">EIP91_009018</name>
</gene>
<feature type="transmembrane region" description="Helical" evidence="2">
    <location>
        <begin position="45"/>
        <end position="69"/>
    </location>
</feature>
<feature type="transmembrane region" description="Helical" evidence="2">
    <location>
        <begin position="227"/>
        <end position="248"/>
    </location>
</feature>
<accession>A0A4R0R271</accession>
<dbReference type="STRING" id="92696.A0A4R0R271"/>
<evidence type="ECO:0000259" key="3">
    <source>
        <dbReference type="Pfam" id="PF20152"/>
    </source>
</evidence>
<feature type="compositionally biased region" description="Polar residues" evidence="1">
    <location>
        <begin position="310"/>
        <end position="328"/>
    </location>
</feature>
<organism evidence="4 5">
    <name type="scientific">Steccherinum ochraceum</name>
    <dbReference type="NCBI Taxonomy" id="92696"/>
    <lineage>
        <taxon>Eukaryota</taxon>
        <taxon>Fungi</taxon>
        <taxon>Dikarya</taxon>
        <taxon>Basidiomycota</taxon>
        <taxon>Agaricomycotina</taxon>
        <taxon>Agaricomycetes</taxon>
        <taxon>Polyporales</taxon>
        <taxon>Steccherinaceae</taxon>
        <taxon>Steccherinum</taxon>
    </lineage>
</organism>
<dbReference type="Proteomes" id="UP000292702">
    <property type="component" value="Unassembled WGS sequence"/>
</dbReference>
<keyword evidence="2" id="KW-0472">Membrane</keyword>
<feature type="transmembrane region" description="Helical" evidence="2">
    <location>
        <begin position="111"/>
        <end position="130"/>
    </location>
</feature>
<evidence type="ECO:0000313" key="5">
    <source>
        <dbReference type="Proteomes" id="UP000292702"/>
    </source>
</evidence>
<evidence type="ECO:0000256" key="2">
    <source>
        <dbReference type="SAM" id="Phobius"/>
    </source>
</evidence>
<comment type="caution">
    <text evidence="4">The sequence shown here is derived from an EMBL/GenBank/DDBJ whole genome shotgun (WGS) entry which is preliminary data.</text>
</comment>
<feature type="transmembrane region" description="Helical" evidence="2">
    <location>
        <begin position="12"/>
        <end position="33"/>
    </location>
</feature>
<evidence type="ECO:0000256" key="1">
    <source>
        <dbReference type="SAM" id="MobiDB-lite"/>
    </source>
</evidence>
<dbReference type="PANTHER" id="PTHR40465:SF1">
    <property type="entry name" value="DUF6534 DOMAIN-CONTAINING PROTEIN"/>
    <property type="match status" value="1"/>
</dbReference>
<dbReference type="PANTHER" id="PTHR40465">
    <property type="entry name" value="CHROMOSOME 1, WHOLE GENOME SHOTGUN SEQUENCE"/>
    <property type="match status" value="1"/>
</dbReference>
<sequence>MGAFDDTTGALLVGPLVTTFLYGFSTLQTYIYFTRHTSDKVEMKLWVAFIWIVDTTQAILVCYGIYFWVQGLPKPEGNGFSDKGKRTMEASSGMNVSVDSTYSRSCKPSSIRHIIAQLLIAFSVQCFFVKQTFQLSRDKQRYWLLGGLGALVATHLGSEAIVTDDLPTNSQSKKPLVKLILPSVMPYTIAAVLSDLCIAVTLILLLRRRRSDVMETMNSVIDKVVNYVLTRCLLVTIAAIVRLITFAALPNANWFIAIDFMMGKIYSNSFLAMLNSRQSTSRRVSEDTPLESRQYFTTVLDVPEVGPESTITSVQTTVPQRTIDQRSSPVDIPRSGRDGDQPEDDNELYKNSRDTHSFYIPPYSSQ</sequence>
<proteinExistence type="predicted"/>
<reference evidence="4 5" key="1">
    <citation type="submission" date="2018-11" db="EMBL/GenBank/DDBJ databases">
        <title>Genome assembly of Steccherinum ochraceum LE-BIN_3174, the white-rot fungus of the Steccherinaceae family (The Residual Polyporoid clade, Polyporales, Basidiomycota).</title>
        <authorList>
            <person name="Fedorova T.V."/>
            <person name="Glazunova O.A."/>
            <person name="Landesman E.O."/>
            <person name="Moiseenko K.V."/>
            <person name="Psurtseva N.V."/>
            <person name="Savinova O.S."/>
            <person name="Shakhova N.V."/>
            <person name="Tyazhelova T.V."/>
            <person name="Vasina D.V."/>
        </authorList>
    </citation>
    <scope>NUCLEOTIDE SEQUENCE [LARGE SCALE GENOMIC DNA]</scope>
    <source>
        <strain evidence="4 5">LE-BIN_3174</strain>
    </source>
</reference>
<feature type="transmembrane region" description="Helical" evidence="2">
    <location>
        <begin position="254"/>
        <end position="274"/>
    </location>
</feature>
<keyword evidence="5" id="KW-1185">Reference proteome</keyword>
<feature type="transmembrane region" description="Helical" evidence="2">
    <location>
        <begin position="183"/>
        <end position="206"/>
    </location>
</feature>
<dbReference type="InterPro" id="IPR045339">
    <property type="entry name" value="DUF6534"/>
</dbReference>
<keyword evidence="2" id="KW-1133">Transmembrane helix</keyword>